<dbReference type="AlphaFoldDB" id="A0ABD7QP52"/>
<evidence type="ECO:0000313" key="1">
    <source>
        <dbReference type="EMBL" id="TCQ76254.1"/>
    </source>
</evidence>
<protein>
    <recommendedName>
        <fullName evidence="3">Secreted protein</fullName>
    </recommendedName>
</protein>
<dbReference type="Proteomes" id="UP000295263">
    <property type="component" value="Unassembled WGS sequence"/>
</dbReference>
<proteinExistence type="predicted"/>
<comment type="caution">
    <text evidence="1">The sequence shown here is derived from an EMBL/GenBank/DDBJ whole genome shotgun (WGS) entry which is preliminary data.</text>
</comment>
<accession>A0ABD7QP52</accession>
<dbReference type="EMBL" id="SLYQ01000001">
    <property type="protein sequence ID" value="TCQ76254.1"/>
    <property type="molecule type" value="Genomic_DNA"/>
</dbReference>
<sequence length="167" mass="18161">MHQAQFVVGVIGGILSAVDQVMTPAAGYCRLGIIRFAPGTTRSRQTVMRENTGFRVAVAVPGYPHGTFAATSRFAKVCHNHPHIRLRQRESGRGGFLSSTSCALTVQVIRSGFKLRSTLMPRCRYLATSSSAWAVVHSVCANHDFFIVLTPRSSVTGLRRSRLPSGC</sequence>
<gene>
    <name evidence="1" type="ORF">EC841_10163</name>
</gene>
<name>A0ABD7QP52_RAOOR</name>
<reference evidence="1 2" key="1">
    <citation type="submission" date="2019-03" db="EMBL/GenBank/DDBJ databases">
        <title>Genomic analyses of the natural microbiome of Caenorhabditis elegans.</title>
        <authorList>
            <person name="Samuel B."/>
        </authorList>
    </citation>
    <scope>NUCLEOTIDE SEQUENCE [LARGE SCALE GENOMIC DNA]</scope>
    <source>
        <strain evidence="1 2">JUb54</strain>
    </source>
</reference>
<organism evidence="1 2">
    <name type="scientific">Raoultella ornithinolytica</name>
    <name type="common">Klebsiella ornithinolytica</name>
    <dbReference type="NCBI Taxonomy" id="54291"/>
    <lineage>
        <taxon>Bacteria</taxon>
        <taxon>Pseudomonadati</taxon>
        <taxon>Pseudomonadota</taxon>
        <taxon>Gammaproteobacteria</taxon>
        <taxon>Enterobacterales</taxon>
        <taxon>Enterobacteriaceae</taxon>
        <taxon>Klebsiella/Raoultella group</taxon>
        <taxon>Raoultella</taxon>
    </lineage>
</organism>
<evidence type="ECO:0000313" key="2">
    <source>
        <dbReference type="Proteomes" id="UP000295263"/>
    </source>
</evidence>
<evidence type="ECO:0008006" key="3">
    <source>
        <dbReference type="Google" id="ProtNLM"/>
    </source>
</evidence>